<organism evidence="1 2">
    <name type="scientific">Penicillium brevicompactum</name>
    <dbReference type="NCBI Taxonomy" id="5074"/>
    <lineage>
        <taxon>Eukaryota</taxon>
        <taxon>Fungi</taxon>
        <taxon>Dikarya</taxon>
        <taxon>Ascomycota</taxon>
        <taxon>Pezizomycotina</taxon>
        <taxon>Eurotiomycetes</taxon>
        <taxon>Eurotiomycetidae</taxon>
        <taxon>Eurotiales</taxon>
        <taxon>Aspergillaceae</taxon>
        <taxon>Penicillium</taxon>
    </lineage>
</organism>
<keyword evidence="2" id="KW-1185">Reference proteome</keyword>
<reference evidence="1" key="2">
    <citation type="journal article" date="2023" name="IMA Fungus">
        <title>Comparative genomic study of the Penicillium genus elucidates a diverse pangenome and 15 lateral gene transfer events.</title>
        <authorList>
            <person name="Petersen C."/>
            <person name="Sorensen T."/>
            <person name="Nielsen M.R."/>
            <person name="Sondergaard T.E."/>
            <person name="Sorensen J.L."/>
            <person name="Fitzpatrick D.A."/>
            <person name="Frisvad J.C."/>
            <person name="Nielsen K.L."/>
        </authorList>
    </citation>
    <scope>NUCLEOTIDE SEQUENCE</scope>
    <source>
        <strain evidence="1">IBT 35675</strain>
    </source>
</reference>
<comment type="caution">
    <text evidence="1">The sequence shown here is derived from an EMBL/GenBank/DDBJ whole genome shotgun (WGS) entry which is preliminary data.</text>
</comment>
<evidence type="ECO:0000313" key="2">
    <source>
        <dbReference type="Proteomes" id="UP001148299"/>
    </source>
</evidence>
<dbReference type="AlphaFoldDB" id="A0A9W9RMY2"/>
<name>A0A9W9RMY2_PENBR</name>
<accession>A0A9W9RMY2</accession>
<proteinExistence type="predicted"/>
<evidence type="ECO:0000313" key="1">
    <source>
        <dbReference type="EMBL" id="KAJ5363122.1"/>
    </source>
</evidence>
<reference evidence="1" key="1">
    <citation type="submission" date="2022-12" db="EMBL/GenBank/DDBJ databases">
        <authorList>
            <person name="Petersen C."/>
        </authorList>
    </citation>
    <scope>NUCLEOTIDE SEQUENCE</scope>
    <source>
        <strain evidence="1">IBT 35675</strain>
    </source>
</reference>
<dbReference type="Proteomes" id="UP001148299">
    <property type="component" value="Unassembled WGS sequence"/>
</dbReference>
<protein>
    <submittedName>
        <fullName evidence="1">Uncharacterized protein</fullName>
    </submittedName>
</protein>
<sequence length="103" mass="12147">MLLWELHKFVNRSKQLRPLWCSTVHRKSPRMLYRDMCGPELEFIPLRIMQYHIVLLLHALVAFQHAALVSVQTWDRVYRAVVAVPHLLALAMYQHVAPVHVQI</sequence>
<dbReference type="EMBL" id="JAPZBR010000002">
    <property type="protein sequence ID" value="KAJ5363122.1"/>
    <property type="molecule type" value="Genomic_DNA"/>
</dbReference>
<gene>
    <name evidence="1" type="ORF">N7541_003966</name>
</gene>